<gene>
    <name evidence="8" type="ORF">MONAX_5E020828</name>
</gene>
<feature type="compositionally biased region" description="Pro residues" evidence="5">
    <location>
        <begin position="87"/>
        <end position="100"/>
    </location>
</feature>
<evidence type="ECO:0000256" key="3">
    <source>
        <dbReference type="ARBA" id="ARBA00022989"/>
    </source>
</evidence>
<dbReference type="AlphaFoldDB" id="A0A5E4CEE5"/>
<evidence type="ECO:0000256" key="4">
    <source>
        <dbReference type="ARBA" id="ARBA00023136"/>
    </source>
</evidence>
<evidence type="ECO:0000256" key="2">
    <source>
        <dbReference type="ARBA" id="ARBA00022692"/>
    </source>
</evidence>
<dbReference type="PANTHER" id="PTHR43243:SF17">
    <property type="entry name" value="CATIONIC AMINO ACID TRANSPORTER-RELATED"/>
    <property type="match status" value="1"/>
</dbReference>
<dbReference type="InterPro" id="IPR004841">
    <property type="entry name" value="AA-permease/SLC12A_dom"/>
</dbReference>
<reference evidence="8" key="1">
    <citation type="submission" date="2019-04" db="EMBL/GenBank/DDBJ databases">
        <authorList>
            <person name="Alioto T."/>
            <person name="Alioto T."/>
        </authorList>
    </citation>
    <scope>NUCLEOTIDE SEQUENCE [LARGE SCALE GENOMIC DNA]</scope>
</reference>
<evidence type="ECO:0000313" key="8">
    <source>
        <dbReference type="EMBL" id="VTJ80135.1"/>
    </source>
</evidence>
<dbReference type="GO" id="GO:0015171">
    <property type="term" value="F:amino acid transmembrane transporter activity"/>
    <property type="evidence" value="ECO:0007669"/>
    <property type="project" value="TreeGrafter"/>
</dbReference>
<sequence>MPLSLQVLQGAATCFYAFIGFDIIATTGEEAKNPNTSIPYAITASLVICLTAYVSEVGFAFCLLGIWMPRCQEETQDFPQERSSPRPFRPSPLESPPSSPAAPRLTVPAAVPGHGVQGVGCRPRSSGHRLAVTGGVRAEPLWPLCTALNAPLRRPSKGRRFSAPRALPLSLR</sequence>
<keyword evidence="2 6" id="KW-0812">Transmembrane</keyword>
<feature type="transmembrane region" description="Helical" evidence="6">
    <location>
        <begin position="40"/>
        <end position="68"/>
    </location>
</feature>
<dbReference type="Pfam" id="PF00324">
    <property type="entry name" value="AA_permease"/>
    <property type="match status" value="1"/>
</dbReference>
<dbReference type="Proteomes" id="UP000335636">
    <property type="component" value="Unassembled WGS sequence"/>
</dbReference>
<evidence type="ECO:0000256" key="5">
    <source>
        <dbReference type="SAM" id="MobiDB-lite"/>
    </source>
</evidence>
<feature type="domain" description="Amino acid permease/ SLC12A" evidence="7">
    <location>
        <begin position="7"/>
        <end position="66"/>
    </location>
</feature>
<name>A0A5E4CEE5_MARMO</name>
<organism evidence="8 9">
    <name type="scientific">Marmota monax</name>
    <name type="common">Woodchuck</name>
    <dbReference type="NCBI Taxonomy" id="9995"/>
    <lineage>
        <taxon>Eukaryota</taxon>
        <taxon>Metazoa</taxon>
        <taxon>Chordata</taxon>
        <taxon>Craniata</taxon>
        <taxon>Vertebrata</taxon>
        <taxon>Euteleostomi</taxon>
        <taxon>Mammalia</taxon>
        <taxon>Eutheria</taxon>
        <taxon>Euarchontoglires</taxon>
        <taxon>Glires</taxon>
        <taxon>Rodentia</taxon>
        <taxon>Sciuromorpha</taxon>
        <taxon>Sciuridae</taxon>
        <taxon>Xerinae</taxon>
        <taxon>Marmotini</taxon>
        <taxon>Marmota</taxon>
    </lineage>
</organism>
<feature type="region of interest" description="Disordered" evidence="5">
    <location>
        <begin position="75"/>
        <end position="106"/>
    </location>
</feature>
<dbReference type="PANTHER" id="PTHR43243">
    <property type="entry name" value="INNER MEMBRANE TRANSPORTER YGJI-RELATED"/>
    <property type="match status" value="1"/>
</dbReference>
<feature type="transmembrane region" description="Helical" evidence="6">
    <location>
        <begin position="6"/>
        <end position="28"/>
    </location>
</feature>
<evidence type="ECO:0000259" key="7">
    <source>
        <dbReference type="Pfam" id="PF00324"/>
    </source>
</evidence>
<dbReference type="Gene3D" id="1.20.1740.10">
    <property type="entry name" value="Amino acid/polyamine transporter I"/>
    <property type="match status" value="1"/>
</dbReference>
<evidence type="ECO:0000313" key="9">
    <source>
        <dbReference type="Proteomes" id="UP000335636"/>
    </source>
</evidence>
<evidence type="ECO:0000256" key="1">
    <source>
        <dbReference type="ARBA" id="ARBA00004141"/>
    </source>
</evidence>
<evidence type="ECO:0000256" key="6">
    <source>
        <dbReference type="SAM" id="Phobius"/>
    </source>
</evidence>
<keyword evidence="9" id="KW-1185">Reference proteome</keyword>
<comment type="subcellular location">
    <subcellularLocation>
        <location evidence="1">Membrane</location>
        <topology evidence="1">Multi-pass membrane protein</topology>
    </subcellularLocation>
</comment>
<dbReference type="GO" id="GO:0046943">
    <property type="term" value="F:carboxylic acid transmembrane transporter activity"/>
    <property type="evidence" value="ECO:0007669"/>
    <property type="project" value="UniProtKB-ARBA"/>
</dbReference>
<proteinExistence type="predicted"/>
<dbReference type="EMBL" id="CABDUW010001270">
    <property type="protein sequence ID" value="VTJ80135.1"/>
    <property type="molecule type" value="Genomic_DNA"/>
</dbReference>
<keyword evidence="3 6" id="KW-1133">Transmembrane helix</keyword>
<protein>
    <recommendedName>
        <fullName evidence="7">Amino acid permease/ SLC12A domain-containing protein</fullName>
    </recommendedName>
</protein>
<comment type="caution">
    <text evidence="8">The sequence shown here is derived from an EMBL/GenBank/DDBJ whole genome shotgun (WGS) entry which is preliminary data.</text>
</comment>
<dbReference type="GO" id="GO:0005886">
    <property type="term" value="C:plasma membrane"/>
    <property type="evidence" value="ECO:0007669"/>
    <property type="project" value="TreeGrafter"/>
</dbReference>
<accession>A0A5E4CEE5</accession>
<keyword evidence="4 6" id="KW-0472">Membrane</keyword>